<feature type="domain" description="TF-B3" evidence="7">
    <location>
        <begin position="112"/>
        <end position="210"/>
    </location>
</feature>
<dbReference type="PANTHER" id="PTHR31391:SF157">
    <property type="entry name" value="B3 DOMAIN-CONTAINING PROTEIN REM16"/>
    <property type="match status" value="1"/>
</dbReference>
<dbReference type="Proteomes" id="UP001415857">
    <property type="component" value="Unassembled WGS sequence"/>
</dbReference>
<feature type="compositionally biased region" description="Basic and acidic residues" evidence="6">
    <location>
        <begin position="7"/>
        <end position="17"/>
    </location>
</feature>
<name>A0AAP0NFL2_LIQFO</name>
<comment type="subcellular location">
    <subcellularLocation>
        <location evidence="1">Nucleus</location>
    </subcellularLocation>
</comment>
<keyword evidence="9" id="KW-1185">Reference proteome</keyword>
<dbReference type="PANTHER" id="PTHR31391">
    <property type="entry name" value="B3 DOMAIN-CONTAINING PROTEIN OS11G0197600-RELATED"/>
    <property type="match status" value="1"/>
</dbReference>
<accession>A0AAP0NFL2</accession>
<evidence type="ECO:0000256" key="2">
    <source>
        <dbReference type="ARBA" id="ARBA00023015"/>
    </source>
</evidence>
<evidence type="ECO:0000313" key="8">
    <source>
        <dbReference type="EMBL" id="KAK9271206.1"/>
    </source>
</evidence>
<feature type="region of interest" description="Disordered" evidence="6">
    <location>
        <begin position="52"/>
        <end position="72"/>
    </location>
</feature>
<dbReference type="CDD" id="cd10017">
    <property type="entry name" value="B3_DNA"/>
    <property type="match status" value="1"/>
</dbReference>
<keyword evidence="2" id="KW-0805">Transcription regulation</keyword>
<protein>
    <recommendedName>
        <fullName evidence="7">TF-B3 domain-containing protein</fullName>
    </recommendedName>
</protein>
<keyword evidence="4" id="KW-0804">Transcription</keyword>
<proteinExistence type="predicted"/>
<evidence type="ECO:0000313" key="9">
    <source>
        <dbReference type="Proteomes" id="UP001415857"/>
    </source>
</evidence>
<feature type="region of interest" description="Disordered" evidence="6">
    <location>
        <begin position="224"/>
        <end position="245"/>
    </location>
</feature>
<dbReference type="Pfam" id="PF02362">
    <property type="entry name" value="B3"/>
    <property type="match status" value="1"/>
</dbReference>
<dbReference type="PROSITE" id="PS50863">
    <property type="entry name" value="B3"/>
    <property type="match status" value="1"/>
</dbReference>
<dbReference type="SUPFAM" id="SSF101936">
    <property type="entry name" value="DNA-binding pseudobarrel domain"/>
    <property type="match status" value="1"/>
</dbReference>
<dbReference type="GO" id="GO:0003677">
    <property type="term" value="F:DNA binding"/>
    <property type="evidence" value="ECO:0007669"/>
    <property type="project" value="UniProtKB-KW"/>
</dbReference>
<dbReference type="InterPro" id="IPR003340">
    <property type="entry name" value="B3_DNA-bd"/>
</dbReference>
<feature type="compositionally biased region" description="Polar residues" evidence="6">
    <location>
        <begin position="56"/>
        <end position="68"/>
    </location>
</feature>
<keyword evidence="3" id="KW-0238">DNA-binding</keyword>
<dbReference type="SMART" id="SM01019">
    <property type="entry name" value="B3"/>
    <property type="match status" value="1"/>
</dbReference>
<evidence type="ECO:0000256" key="3">
    <source>
        <dbReference type="ARBA" id="ARBA00023125"/>
    </source>
</evidence>
<comment type="caution">
    <text evidence="8">The sequence shown here is derived from an EMBL/GenBank/DDBJ whole genome shotgun (WGS) entry which is preliminary data.</text>
</comment>
<dbReference type="EMBL" id="JBBPBK010000014">
    <property type="protein sequence ID" value="KAK9271206.1"/>
    <property type="molecule type" value="Genomic_DNA"/>
</dbReference>
<dbReference type="GO" id="GO:0005634">
    <property type="term" value="C:nucleus"/>
    <property type="evidence" value="ECO:0007669"/>
    <property type="project" value="UniProtKB-SubCell"/>
</dbReference>
<evidence type="ECO:0000256" key="4">
    <source>
        <dbReference type="ARBA" id="ARBA00023163"/>
    </source>
</evidence>
<reference evidence="8 9" key="1">
    <citation type="journal article" date="2024" name="Plant J.">
        <title>Genome sequences and population genomics reveal climatic adaptation and genomic divergence between two closely related sweetgum species.</title>
        <authorList>
            <person name="Xu W.Q."/>
            <person name="Ren C.Q."/>
            <person name="Zhang X.Y."/>
            <person name="Comes H.P."/>
            <person name="Liu X.H."/>
            <person name="Li Y.G."/>
            <person name="Kettle C.J."/>
            <person name="Jalonen R."/>
            <person name="Gaisberger H."/>
            <person name="Ma Y.Z."/>
            <person name="Qiu Y.X."/>
        </authorList>
    </citation>
    <scope>NUCLEOTIDE SEQUENCE [LARGE SCALE GENOMIC DNA]</scope>
    <source>
        <strain evidence="8">Hangzhou</strain>
    </source>
</reference>
<dbReference type="InterPro" id="IPR015300">
    <property type="entry name" value="DNA-bd_pseudobarrel_sf"/>
</dbReference>
<feature type="region of interest" description="Disordered" evidence="6">
    <location>
        <begin position="1"/>
        <end position="31"/>
    </location>
</feature>
<evidence type="ECO:0000256" key="1">
    <source>
        <dbReference type="ARBA" id="ARBA00004123"/>
    </source>
</evidence>
<dbReference type="InterPro" id="IPR044837">
    <property type="entry name" value="REM16-like"/>
</dbReference>
<feature type="compositionally biased region" description="Basic residues" evidence="6">
    <location>
        <begin position="230"/>
        <end position="245"/>
    </location>
</feature>
<keyword evidence="5" id="KW-0539">Nucleus</keyword>
<dbReference type="AlphaFoldDB" id="A0AAP0NFL2"/>
<gene>
    <name evidence="8" type="ORF">L1049_026796</name>
</gene>
<evidence type="ECO:0000259" key="7">
    <source>
        <dbReference type="PROSITE" id="PS50863"/>
    </source>
</evidence>
<organism evidence="8 9">
    <name type="scientific">Liquidambar formosana</name>
    <name type="common">Formosan gum</name>
    <dbReference type="NCBI Taxonomy" id="63359"/>
    <lineage>
        <taxon>Eukaryota</taxon>
        <taxon>Viridiplantae</taxon>
        <taxon>Streptophyta</taxon>
        <taxon>Embryophyta</taxon>
        <taxon>Tracheophyta</taxon>
        <taxon>Spermatophyta</taxon>
        <taxon>Magnoliopsida</taxon>
        <taxon>eudicotyledons</taxon>
        <taxon>Gunneridae</taxon>
        <taxon>Pentapetalae</taxon>
        <taxon>Saxifragales</taxon>
        <taxon>Altingiaceae</taxon>
        <taxon>Liquidambar</taxon>
    </lineage>
</organism>
<dbReference type="Gene3D" id="2.40.330.10">
    <property type="entry name" value="DNA-binding pseudobarrel domain"/>
    <property type="match status" value="1"/>
</dbReference>
<evidence type="ECO:0000256" key="6">
    <source>
        <dbReference type="SAM" id="MobiDB-lite"/>
    </source>
</evidence>
<evidence type="ECO:0000256" key="5">
    <source>
        <dbReference type="ARBA" id="ARBA00023242"/>
    </source>
</evidence>
<sequence>MTIADALHQRKPEKDDLITPGPSGLRNNCQSNREVQRDAYCSRPVHTKLKLRSRETSTCTEGATVNSDTEQDSIDRNGAYQLQYRSNRRPITEEEKEMALQMAQAALTSESFIVVMRPTHVYRRFYMAVPSEWAAGHLPEESQDVILRVKENAWCAKYYTRKARIGGGLTRGWMNFAVENNLEEFDVCVFHLARQEANTIVLDVSIFRVVQEVMPLTRVNSASPRVKSAISRRGRPPKNAKRKPC</sequence>